<keyword evidence="7" id="KW-0811">Translocation</keyword>
<dbReference type="PANTHER" id="PTHR33909:SF1">
    <property type="entry name" value="SEC TRANSLOCON ACCESSORY COMPLEX SUBUNIT YAJC"/>
    <property type="match status" value="1"/>
</dbReference>
<dbReference type="PANTHER" id="PTHR33909">
    <property type="entry name" value="SEC TRANSLOCON ACCESSORY COMPLEX SUBUNIT YAJC"/>
    <property type="match status" value="1"/>
</dbReference>
<dbReference type="NCBIfam" id="TIGR00739">
    <property type="entry name" value="yajC"/>
    <property type="match status" value="1"/>
</dbReference>
<sequence length="114" mass="12313">MNFFISEAIAEAGATAADAPDPISFWIFMGGMIALFYFMLIRPQQKRAKDARKLVESIAKGDEVVTSGGMLGKIVDVSDLYASIELADNIVIRMQKASITAVMPKGTIKAALKD</sequence>
<dbReference type="AlphaFoldDB" id="A0A3B0ZMF4"/>
<evidence type="ECO:0000256" key="8">
    <source>
        <dbReference type="ARBA" id="ARBA00023136"/>
    </source>
</evidence>
<dbReference type="PRINTS" id="PR01853">
    <property type="entry name" value="YAJCTRNLCASE"/>
</dbReference>
<dbReference type="GO" id="GO:0015031">
    <property type="term" value="P:protein transport"/>
    <property type="evidence" value="ECO:0007669"/>
    <property type="project" value="UniProtKB-KW"/>
</dbReference>
<proteinExistence type="predicted"/>
<name>A0A3B0ZMF4_9ZZZZ</name>
<evidence type="ECO:0000256" key="4">
    <source>
        <dbReference type="ARBA" id="ARBA00022692"/>
    </source>
</evidence>
<evidence type="ECO:0000256" key="1">
    <source>
        <dbReference type="ARBA" id="ARBA00004162"/>
    </source>
</evidence>
<evidence type="ECO:0000256" key="9">
    <source>
        <dbReference type="SAM" id="Phobius"/>
    </source>
</evidence>
<accession>A0A3B0ZMF4</accession>
<evidence type="ECO:0000256" key="3">
    <source>
        <dbReference type="ARBA" id="ARBA00022475"/>
    </source>
</evidence>
<keyword evidence="3" id="KW-1003">Cell membrane</keyword>
<dbReference type="GO" id="GO:0005886">
    <property type="term" value="C:plasma membrane"/>
    <property type="evidence" value="ECO:0007669"/>
    <property type="project" value="UniProtKB-SubCell"/>
</dbReference>
<evidence type="ECO:0000256" key="7">
    <source>
        <dbReference type="ARBA" id="ARBA00023010"/>
    </source>
</evidence>
<dbReference type="SMART" id="SM01323">
    <property type="entry name" value="YajC"/>
    <property type="match status" value="1"/>
</dbReference>
<dbReference type="InterPro" id="IPR003849">
    <property type="entry name" value="Preprotein_translocase_YajC"/>
</dbReference>
<keyword evidence="2" id="KW-0813">Transport</keyword>
<feature type="transmembrane region" description="Helical" evidence="9">
    <location>
        <begin position="23"/>
        <end position="41"/>
    </location>
</feature>
<organism evidence="10">
    <name type="scientific">hydrothermal vent metagenome</name>
    <dbReference type="NCBI Taxonomy" id="652676"/>
    <lineage>
        <taxon>unclassified sequences</taxon>
        <taxon>metagenomes</taxon>
        <taxon>ecological metagenomes</taxon>
    </lineage>
</organism>
<comment type="subcellular location">
    <subcellularLocation>
        <location evidence="1">Cell membrane</location>
        <topology evidence="1">Single-pass membrane protein</topology>
    </subcellularLocation>
</comment>
<gene>
    <name evidence="10" type="ORF">MNBD_GAMMA22-488</name>
</gene>
<keyword evidence="5" id="KW-0653">Protein transport</keyword>
<keyword evidence="6 9" id="KW-1133">Transmembrane helix</keyword>
<evidence type="ECO:0000313" key="10">
    <source>
        <dbReference type="EMBL" id="VAW92841.1"/>
    </source>
</evidence>
<evidence type="ECO:0000256" key="5">
    <source>
        <dbReference type="ARBA" id="ARBA00022927"/>
    </source>
</evidence>
<protein>
    <submittedName>
        <fullName evidence="10">Protein translocase subunit YajC</fullName>
    </submittedName>
</protein>
<evidence type="ECO:0000256" key="2">
    <source>
        <dbReference type="ARBA" id="ARBA00022448"/>
    </source>
</evidence>
<dbReference type="EMBL" id="UOFS01000013">
    <property type="protein sequence ID" value="VAW92841.1"/>
    <property type="molecule type" value="Genomic_DNA"/>
</dbReference>
<keyword evidence="8 9" id="KW-0472">Membrane</keyword>
<dbReference type="Pfam" id="PF02699">
    <property type="entry name" value="YajC"/>
    <property type="match status" value="1"/>
</dbReference>
<evidence type="ECO:0000256" key="6">
    <source>
        <dbReference type="ARBA" id="ARBA00022989"/>
    </source>
</evidence>
<reference evidence="10" key="1">
    <citation type="submission" date="2018-06" db="EMBL/GenBank/DDBJ databases">
        <authorList>
            <person name="Zhirakovskaya E."/>
        </authorList>
    </citation>
    <scope>NUCLEOTIDE SEQUENCE</scope>
</reference>
<keyword evidence="4 9" id="KW-0812">Transmembrane</keyword>